<feature type="domain" description="Multidrug resistance protein MdtA-like barrel-sandwich hybrid" evidence="4">
    <location>
        <begin position="67"/>
        <end position="241"/>
    </location>
</feature>
<accession>A0A7V7GVG9</accession>
<dbReference type="Gene3D" id="1.10.287.470">
    <property type="entry name" value="Helix hairpin bin"/>
    <property type="match status" value="1"/>
</dbReference>
<dbReference type="AlphaFoldDB" id="A0A7V7GVG9"/>
<feature type="coiled-coil region" evidence="2">
    <location>
        <begin position="185"/>
        <end position="212"/>
    </location>
</feature>
<protein>
    <submittedName>
        <fullName evidence="5">Biotin/lipoyl-binding protein</fullName>
    </submittedName>
</protein>
<keyword evidence="3" id="KW-0812">Transmembrane</keyword>
<dbReference type="EMBL" id="QOVF01000003">
    <property type="protein sequence ID" value="KAA0694292.1"/>
    <property type="molecule type" value="Genomic_DNA"/>
</dbReference>
<evidence type="ECO:0000313" key="5">
    <source>
        <dbReference type="EMBL" id="KAA0694292.1"/>
    </source>
</evidence>
<keyword evidence="3" id="KW-1133">Transmembrane helix</keyword>
<evidence type="ECO:0000259" key="4">
    <source>
        <dbReference type="Pfam" id="PF25917"/>
    </source>
</evidence>
<name>A0A7V7GVG9_9GAMM</name>
<keyword evidence="3" id="KW-0472">Membrane</keyword>
<reference evidence="5 6" key="1">
    <citation type="submission" date="2018-07" db="EMBL/GenBank/DDBJ databases">
        <title>Pseudomonas laoshanensis sp. nov., isolated from soil.</title>
        <authorList>
            <person name="Sun J."/>
            <person name="Yu L."/>
            <person name="Wang M."/>
            <person name="Zhang C."/>
        </authorList>
    </citation>
    <scope>NUCLEOTIDE SEQUENCE [LARGE SCALE GENOMIC DNA]</scope>
    <source>
        <strain evidence="5 6">Y22</strain>
    </source>
</reference>
<feature type="transmembrane region" description="Helical" evidence="3">
    <location>
        <begin position="5"/>
        <end position="24"/>
    </location>
</feature>
<keyword evidence="2" id="KW-0175">Coiled coil</keyword>
<comment type="caution">
    <text evidence="5">The sequence shown here is derived from an EMBL/GenBank/DDBJ whole genome shotgun (WGS) entry which is preliminary data.</text>
</comment>
<proteinExistence type="inferred from homology"/>
<evidence type="ECO:0000256" key="3">
    <source>
        <dbReference type="SAM" id="Phobius"/>
    </source>
</evidence>
<keyword evidence="6" id="KW-1185">Reference proteome</keyword>
<evidence type="ECO:0000256" key="1">
    <source>
        <dbReference type="ARBA" id="ARBA00009477"/>
    </source>
</evidence>
<gene>
    <name evidence="5" type="ORF">DT594_13435</name>
</gene>
<dbReference type="Pfam" id="PF25917">
    <property type="entry name" value="BSH_RND"/>
    <property type="match status" value="1"/>
</dbReference>
<dbReference type="Gene3D" id="2.40.50.100">
    <property type="match status" value="1"/>
</dbReference>
<sequence>MRKRLIPVLIIMVGIIGFVVLKATRDVPDPVSPQERSWRVDVMEIQPDALQPSLTLYGQLESPRRFTVVAPMAGRIGELPVRDGQQVEQGSLLVALDEDDILPRVKQAEADLADAQAQLLSEQLNHRNDQQALALEQRILANAETSFKRTEQLVGRELVSRAELDNAQDIVERAALTVATRQRSIDSHESRLTALQARAERAEAALESMQRDAERSRFMAPFAGVVGSVQVAEGDQVNANAALLDFYPVEGMELRASLPQIHAPEFIRALAAGQQLVAHTLETRSPLSMTLQRIAGQADASGVEALFTLDQPVAGLRVGNLLAISVPKPVSENSVALPYSALYGNNTVYALVDGRMSRIEVERVGETRQEGGQRWILVQSEELKAGMRIITTHLPNALQGLRVETAEGDAVGTAPESVTERAE</sequence>
<dbReference type="GO" id="GO:1990281">
    <property type="term" value="C:efflux pump complex"/>
    <property type="evidence" value="ECO:0007669"/>
    <property type="project" value="TreeGrafter"/>
</dbReference>
<dbReference type="InterPro" id="IPR058625">
    <property type="entry name" value="MdtA-like_BSH"/>
</dbReference>
<dbReference type="Proteomes" id="UP000463138">
    <property type="component" value="Unassembled WGS sequence"/>
</dbReference>
<evidence type="ECO:0000256" key="2">
    <source>
        <dbReference type="SAM" id="Coils"/>
    </source>
</evidence>
<dbReference type="PANTHER" id="PTHR30469:SF36">
    <property type="entry name" value="BLL3903 PROTEIN"/>
    <property type="match status" value="1"/>
</dbReference>
<dbReference type="RefSeq" id="WP_149333120.1">
    <property type="nucleotide sequence ID" value="NZ_QOVF01000003.1"/>
</dbReference>
<organism evidence="5 6">
    <name type="scientific">Halopseudomonas laoshanensis</name>
    <dbReference type="NCBI Taxonomy" id="2268758"/>
    <lineage>
        <taxon>Bacteria</taxon>
        <taxon>Pseudomonadati</taxon>
        <taxon>Pseudomonadota</taxon>
        <taxon>Gammaproteobacteria</taxon>
        <taxon>Pseudomonadales</taxon>
        <taxon>Pseudomonadaceae</taxon>
        <taxon>Halopseudomonas</taxon>
    </lineage>
</organism>
<dbReference type="OrthoDB" id="8524475at2"/>
<dbReference type="SUPFAM" id="SSF111369">
    <property type="entry name" value="HlyD-like secretion proteins"/>
    <property type="match status" value="1"/>
</dbReference>
<dbReference type="PANTHER" id="PTHR30469">
    <property type="entry name" value="MULTIDRUG RESISTANCE PROTEIN MDTA"/>
    <property type="match status" value="1"/>
</dbReference>
<comment type="similarity">
    <text evidence="1">Belongs to the membrane fusion protein (MFP) (TC 8.A.1) family.</text>
</comment>
<evidence type="ECO:0000313" key="6">
    <source>
        <dbReference type="Proteomes" id="UP000463138"/>
    </source>
</evidence>
<dbReference type="Gene3D" id="2.40.30.170">
    <property type="match status" value="1"/>
</dbReference>
<dbReference type="GO" id="GO:0015562">
    <property type="term" value="F:efflux transmembrane transporter activity"/>
    <property type="evidence" value="ECO:0007669"/>
    <property type="project" value="TreeGrafter"/>
</dbReference>